<evidence type="ECO:0000256" key="5">
    <source>
        <dbReference type="ARBA" id="ARBA00022771"/>
    </source>
</evidence>
<feature type="region of interest" description="Disordered" evidence="8">
    <location>
        <begin position="311"/>
        <end position="332"/>
    </location>
</feature>
<feature type="compositionally biased region" description="Polar residues" evidence="8">
    <location>
        <begin position="362"/>
        <end position="379"/>
    </location>
</feature>
<dbReference type="InterPro" id="IPR048410">
    <property type="entry name" value="Znf-CCCH_2-like_3"/>
</dbReference>
<dbReference type="InterPro" id="IPR040366">
    <property type="entry name" value="Nab2/ZC3H14"/>
</dbReference>
<dbReference type="GO" id="GO:0005737">
    <property type="term" value="C:cytoplasm"/>
    <property type="evidence" value="ECO:0007669"/>
    <property type="project" value="TreeGrafter"/>
</dbReference>
<evidence type="ECO:0000259" key="11">
    <source>
        <dbReference type="Pfam" id="PF21803"/>
    </source>
</evidence>
<dbReference type="GeneID" id="70233715"/>
<evidence type="ECO:0000313" key="12">
    <source>
        <dbReference type="EMBL" id="KAH3667994.1"/>
    </source>
</evidence>
<comment type="caution">
    <text evidence="12">The sequence shown here is derived from an EMBL/GenBank/DDBJ whole genome shotgun (WGS) entry which is preliminary data.</text>
</comment>
<dbReference type="Proteomes" id="UP000769157">
    <property type="component" value="Unassembled WGS sequence"/>
</dbReference>
<dbReference type="EMBL" id="JAEUBE010000158">
    <property type="protein sequence ID" value="KAH3667994.1"/>
    <property type="molecule type" value="Genomic_DNA"/>
</dbReference>
<accession>A0A9P8PB27</accession>
<dbReference type="GO" id="GO:0005634">
    <property type="term" value="C:nucleus"/>
    <property type="evidence" value="ECO:0007669"/>
    <property type="project" value="UniProtKB-SubCell"/>
</dbReference>
<feature type="domain" description="RNA-binding Nab2-type zinc finger" evidence="10">
    <location>
        <begin position="207"/>
        <end position="234"/>
    </location>
</feature>
<dbReference type="InterPro" id="IPR049017">
    <property type="entry name" value="Nab2_Znf4"/>
</dbReference>
<reference evidence="12" key="2">
    <citation type="submission" date="2021-01" db="EMBL/GenBank/DDBJ databases">
        <authorList>
            <person name="Schikora-Tamarit M.A."/>
        </authorList>
    </citation>
    <scope>NUCLEOTIDE SEQUENCE</scope>
    <source>
        <strain evidence="12">CBS6075</strain>
    </source>
</reference>
<dbReference type="Pfam" id="PF21803">
    <property type="entry name" value="Nab2-zf4"/>
    <property type="match status" value="1"/>
</dbReference>
<dbReference type="Gene3D" id="4.10.1000.40">
    <property type="match status" value="2"/>
</dbReference>
<dbReference type="GO" id="GO:0008143">
    <property type="term" value="F:poly(A) binding"/>
    <property type="evidence" value="ECO:0007669"/>
    <property type="project" value="InterPro"/>
</dbReference>
<keyword evidence="3" id="KW-0479">Metal-binding</keyword>
<comment type="similarity">
    <text evidence="2">Belongs to the ZC3H14 family.</text>
</comment>
<dbReference type="GO" id="GO:0043488">
    <property type="term" value="P:regulation of mRNA stability"/>
    <property type="evidence" value="ECO:0007669"/>
    <property type="project" value="InterPro"/>
</dbReference>
<reference evidence="12" key="1">
    <citation type="journal article" date="2021" name="Open Biol.">
        <title>Shared evolutionary footprints suggest mitochondrial oxidative damage underlies multiple complex I losses in fungi.</title>
        <authorList>
            <person name="Schikora-Tamarit M.A."/>
            <person name="Marcet-Houben M."/>
            <person name="Nosek J."/>
            <person name="Gabaldon T."/>
        </authorList>
    </citation>
    <scope>NUCLEOTIDE SEQUENCE</scope>
    <source>
        <strain evidence="12">CBS6075</strain>
    </source>
</reference>
<feature type="compositionally biased region" description="Polar residues" evidence="8">
    <location>
        <begin position="314"/>
        <end position="329"/>
    </location>
</feature>
<dbReference type="OrthoDB" id="438553at2759"/>
<feature type="compositionally biased region" description="Gly residues" evidence="8">
    <location>
        <begin position="383"/>
        <end position="393"/>
    </location>
</feature>
<dbReference type="InterPro" id="IPR043094">
    <property type="entry name" value="Nab2/ZC3H14_N_sf"/>
</dbReference>
<evidence type="ECO:0000259" key="10">
    <source>
        <dbReference type="Pfam" id="PF21457"/>
    </source>
</evidence>
<evidence type="ECO:0000256" key="8">
    <source>
        <dbReference type="SAM" id="MobiDB-lite"/>
    </source>
</evidence>
<feature type="compositionally biased region" description="Polar residues" evidence="8">
    <location>
        <begin position="413"/>
        <end position="433"/>
    </location>
</feature>
<organism evidence="12 13">
    <name type="scientific">Ogataea philodendri</name>
    <dbReference type="NCBI Taxonomy" id="1378263"/>
    <lineage>
        <taxon>Eukaryota</taxon>
        <taxon>Fungi</taxon>
        <taxon>Dikarya</taxon>
        <taxon>Ascomycota</taxon>
        <taxon>Saccharomycotina</taxon>
        <taxon>Pichiomycetes</taxon>
        <taxon>Pichiales</taxon>
        <taxon>Pichiaceae</taxon>
        <taxon>Ogataea</taxon>
    </lineage>
</organism>
<comment type="subcellular location">
    <subcellularLocation>
        <location evidence="1">Nucleus</location>
    </subcellularLocation>
</comment>
<keyword evidence="7" id="KW-0539">Nucleus</keyword>
<evidence type="ECO:0000256" key="4">
    <source>
        <dbReference type="ARBA" id="ARBA00022737"/>
    </source>
</evidence>
<evidence type="ECO:0000256" key="7">
    <source>
        <dbReference type="ARBA" id="ARBA00023242"/>
    </source>
</evidence>
<dbReference type="RefSeq" id="XP_046062408.1">
    <property type="nucleotide sequence ID" value="XM_046202543.1"/>
</dbReference>
<evidence type="ECO:0000256" key="1">
    <source>
        <dbReference type="ARBA" id="ARBA00004123"/>
    </source>
</evidence>
<keyword evidence="6" id="KW-0862">Zinc</keyword>
<sequence>MSTAAQLQLPEETFQHLKQELSAKLAEMNVTEDSEYVAEFILVLISNDKSPMNIMEELSALFGDIITLEFIQSVFGEIQRLRNPNFSAQPAEPAQQPVAPEPTEKQQVRFDDGSESDGMEGVNRSAPPSGPRSFANRKGGEGISKSSHSNGKKNFALKNQQNFLQAMNMAMTGNGQVSNFATRKANGRCKDFPHCPLKNCPFMHPTKPCFAFPNCPNAPGTCSYLHPGEDDELIAEIEKTRQERLSKLQSNGNPHRMNHGPKVAGITLCKFGAVCQKEDCPFGHPTPANKDAKVIILQWCIDNKNCANPECQKAHSSPNYKPNETQQASAGPEKTLEQCKFGALVSVDIQRRVGKSKLLPQVRSQETVSRTDGSETSLQGVLGSSGGTGGGGVDVLDTSKLQDGLDSWGGNDTGTSWSRNQSNVDGTTLTRTLVSDGVRSTKVGSPVTSSDWNQGQLGDDDGTSDGSGQLLGNLDTKTNVTVGVTNNNNNLHSGSLTSSGLLLHRKNLHHLVLETWNKLVDDLVLFHWQRVEVNLLNRRNLLGLHESSELGDWNPALLLILTSSASSWASSWTALSWSTGHV</sequence>
<dbReference type="AlphaFoldDB" id="A0A9P8PB27"/>
<proteinExistence type="inferred from homology"/>
<feature type="compositionally biased region" description="Polar residues" evidence="8">
    <location>
        <begin position="442"/>
        <end position="453"/>
    </location>
</feature>
<feature type="compositionally biased region" description="Low complexity" evidence="8">
    <location>
        <begin position="88"/>
        <end position="98"/>
    </location>
</feature>
<feature type="region of interest" description="Disordered" evidence="8">
    <location>
        <begin position="361"/>
        <end position="470"/>
    </location>
</feature>
<feature type="compositionally biased region" description="Basic and acidic residues" evidence="8">
    <location>
        <begin position="102"/>
        <end position="112"/>
    </location>
</feature>
<name>A0A9P8PB27_9ASCO</name>
<dbReference type="GO" id="GO:0008270">
    <property type="term" value="F:zinc ion binding"/>
    <property type="evidence" value="ECO:0007669"/>
    <property type="project" value="UniProtKB-KW"/>
</dbReference>
<protein>
    <submittedName>
        <fullName evidence="12">Uncharacterized protein</fullName>
    </submittedName>
</protein>
<dbReference type="InterPro" id="IPR021083">
    <property type="entry name" value="Nab2_N"/>
</dbReference>
<dbReference type="Pfam" id="PF21457">
    <property type="entry name" value="zf-CCCH_2-like_3"/>
    <property type="match status" value="1"/>
</dbReference>
<keyword evidence="13" id="KW-1185">Reference proteome</keyword>
<dbReference type="PANTHER" id="PTHR14738:SF29">
    <property type="entry name" value="ZINC FINGER CCCH DOMAIN-CONTAINING PROTEIN 14"/>
    <property type="match status" value="1"/>
</dbReference>
<evidence type="ECO:0000256" key="2">
    <source>
        <dbReference type="ARBA" id="ARBA00008423"/>
    </source>
</evidence>
<feature type="domain" description="Nab2 type CCCH zinc finger 4" evidence="11">
    <location>
        <begin position="288"/>
        <end position="316"/>
    </location>
</feature>
<evidence type="ECO:0000256" key="3">
    <source>
        <dbReference type="ARBA" id="ARBA00022723"/>
    </source>
</evidence>
<dbReference type="Pfam" id="PF11517">
    <property type="entry name" value="Nab2"/>
    <property type="match status" value="1"/>
</dbReference>
<keyword evidence="5" id="KW-0863">Zinc-finger</keyword>
<gene>
    <name evidence="12" type="ORF">OGAPHI_001748</name>
</gene>
<keyword evidence="4" id="KW-0677">Repeat</keyword>
<evidence type="ECO:0000259" key="9">
    <source>
        <dbReference type="Pfam" id="PF11517"/>
    </source>
</evidence>
<evidence type="ECO:0000313" key="13">
    <source>
        <dbReference type="Proteomes" id="UP000769157"/>
    </source>
</evidence>
<feature type="region of interest" description="Disordered" evidence="8">
    <location>
        <begin position="87"/>
        <end position="153"/>
    </location>
</feature>
<evidence type="ECO:0000256" key="6">
    <source>
        <dbReference type="ARBA" id="ARBA00022833"/>
    </source>
</evidence>
<feature type="domain" description="Nuclear abundant poly(A) RNA-binding protein Nab2 N-terminal" evidence="9">
    <location>
        <begin position="11"/>
        <end position="72"/>
    </location>
</feature>
<dbReference type="Gene3D" id="1.10.340.40">
    <property type="entry name" value="Nuclear abundant poly(A) RNA-bind protein 2, N-terminal domain"/>
    <property type="match status" value="1"/>
</dbReference>
<dbReference type="PANTHER" id="PTHR14738">
    <property type="entry name" value="ZINC FINGER CCCH DOMAIN-CONTAINING PROTEIN 14"/>
    <property type="match status" value="1"/>
</dbReference>